<feature type="coiled-coil region" evidence="1">
    <location>
        <begin position="806"/>
        <end position="840"/>
    </location>
</feature>
<sequence>MSIPPRPPSSSSPPPPSGLCIVNNSRRPVRPLRKVLEIYSSSKTYSGARDIGENGVGLKQGCATLSDLSFVLVNNSEGKYVELGIIAESLQMAEGCYLPAFRFAISKNDCDDAIESLMGQMKNLFSRTEHANVAKCIERYGSDIAVSPGVGGLPRRWDDGDLLGRGIDRLCRHIDGILNFFDNRYVFAVILDRVSYGKTNDQSRQALDAIRDLRSVIPRTYLHVPAGFDFRIGSSSMNRERTVFNYWPQRLVELSSFSVNVNENICWWQRDVMYQEGLGYDATSYKLRVFVGFDRVRINSPEEAKSASLYVYSRHSGRLIKHEQDARHILGLNAGGTMYCSGLTVLVDDVDGKLPLNPTKQDVAFAEQANGDVHKGNLFAWVGAVTSFFYHYHLAKFNDKKAVLTEKIRGYGSEPTRARMKDIDQSEFTTFIYHHKFYRNKYIRLERTTAKEVIGIDTHFKLVCDMHPVNVPSSAAVDEQASKKRKADHLLSGSDDDAESPTMNQNLRKSLDFKFSELIVPILTQLREMRVSPCLHNLSSTLQPWLVIQANKEYVERTGDSSLNGQFNVLHELVNARTLLSVHGVRMARSILAEAAGKTFMNNISRRPEFVSLMRDLETASEGEVRQDGTRIGAATESDGHVKSRQYSPHFAGQHAIPVLESWAGNNTAASVAVVSGAYHNEGGAPLHENGGHMNYSTAGMMNNRPDRQQQHHLRNEAAPPLVGQSTIADEPTPIHATKTLELDAAITNSNVDDAVGRKGRDSANATMEDTADDDDDDDSVSSTKSYYKNLCEKLTVELEKRNVADHAAKKESKRLKRDVAELKEEVKRQQDLAKSMLEAFRR</sequence>
<keyword evidence="4" id="KW-1185">Reference proteome</keyword>
<feature type="region of interest" description="Disordered" evidence="2">
    <location>
        <begin position="621"/>
        <end position="646"/>
    </location>
</feature>
<keyword evidence="1" id="KW-0175">Coiled coil</keyword>
<protein>
    <submittedName>
        <fullName evidence="3">Uncharacterized protein</fullName>
    </submittedName>
</protein>
<evidence type="ECO:0000313" key="4">
    <source>
        <dbReference type="Proteomes" id="UP001530377"/>
    </source>
</evidence>
<dbReference type="Proteomes" id="UP001530377">
    <property type="component" value="Unassembled WGS sequence"/>
</dbReference>
<feature type="region of interest" description="Disordered" evidence="2">
    <location>
        <begin position="1"/>
        <end position="24"/>
    </location>
</feature>
<dbReference type="AlphaFoldDB" id="A0ABD3SDZ6"/>
<feature type="region of interest" description="Disordered" evidence="2">
    <location>
        <begin position="753"/>
        <end position="783"/>
    </location>
</feature>
<accession>A0ABD3SDZ6</accession>
<gene>
    <name evidence="3" type="ORF">ACHAXA_009645</name>
</gene>
<evidence type="ECO:0000256" key="1">
    <source>
        <dbReference type="SAM" id="Coils"/>
    </source>
</evidence>
<feature type="compositionally biased region" description="Pro residues" evidence="2">
    <location>
        <begin position="1"/>
        <end position="17"/>
    </location>
</feature>
<name>A0ABD3SDZ6_9STRA</name>
<evidence type="ECO:0000313" key="3">
    <source>
        <dbReference type="EMBL" id="KAL3822771.1"/>
    </source>
</evidence>
<organism evidence="3 4">
    <name type="scientific">Cyclostephanos tholiformis</name>
    <dbReference type="NCBI Taxonomy" id="382380"/>
    <lineage>
        <taxon>Eukaryota</taxon>
        <taxon>Sar</taxon>
        <taxon>Stramenopiles</taxon>
        <taxon>Ochrophyta</taxon>
        <taxon>Bacillariophyta</taxon>
        <taxon>Coscinodiscophyceae</taxon>
        <taxon>Thalassiosirophycidae</taxon>
        <taxon>Stephanodiscales</taxon>
        <taxon>Stephanodiscaceae</taxon>
        <taxon>Cyclostephanos</taxon>
    </lineage>
</organism>
<comment type="caution">
    <text evidence="3">The sequence shown here is derived from an EMBL/GenBank/DDBJ whole genome shotgun (WGS) entry which is preliminary data.</text>
</comment>
<feature type="compositionally biased region" description="Acidic residues" evidence="2">
    <location>
        <begin position="770"/>
        <end position="780"/>
    </location>
</feature>
<proteinExistence type="predicted"/>
<evidence type="ECO:0000256" key="2">
    <source>
        <dbReference type="SAM" id="MobiDB-lite"/>
    </source>
</evidence>
<dbReference type="EMBL" id="JALLPB020000055">
    <property type="protein sequence ID" value="KAL3822771.1"/>
    <property type="molecule type" value="Genomic_DNA"/>
</dbReference>
<reference evidence="3 4" key="1">
    <citation type="submission" date="2024-10" db="EMBL/GenBank/DDBJ databases">
        <title>Updated reference genomes for cyclostephanoid diatoms.</title>
        <authorList>
            <person name="Roberts W.R."/>
            <person name="Alverson A.J."/>
        </authorList>
    </citation>
    <scope>NUCLEOTIDE SEQUENCE [LARGE SCALE GENOMIC DNA]</scope>
    <source>
        <strain evidence="3 4">AJA228-03</strain>
    </source>
</reference>